<evidence type="ECO:0000313" key="5">
    <source>
        <dbReference type="EMBL" id="RCG31802.1"/>
    </source>
</evidence>
<feature type="chain" id="PRO_5016867505" evidence="3">
    <location>
        <begin position="31"/>
        <end position="409"/>
    </location>
</feature>
<dbReference type="GO" id="GO:0005507">
    <property type="term" value="F:copper ion binding"/>
    <property type="evidence" value="ECO:0007669"/>
    <property type="project" value="InterPro"/>
</dbReference>
<gene>
    <name evidence="5" type="ORF">DQ384_09750</name>
</gene>
<dbReference type="EMBL" id="QOIL01000004">
    <property type="protein sequence ID" value="RCG31802.1"/>
    <property type="molecule type" value="Genomic_DNA"/>
</dbReference>
<dbReference type="OrthoDB" id="9786191at2"/>
<evidence type="ECO:0000256" key="3">
    <source>
        <dbReference type="SAM" id="SignalP"/>
    </source>
</evidence>
<evidence type="ECO:0000259" key="4">
    <source>
        <dbReference type="Pfam" id="PF03712"/>
    </source>
</evidence>
<evidence type="ECO:0000313" key="6">
    <source>
        <dbReference type="Proteomes" id="UP000253094"/>
    </source>
</evidence>
<dbReference type="Gene3D" id="2.60.120.230">
    <property type="match status" value="1"/>
</dbReference>
<sequence length="409" mass="43291">MNDAVRPARWLGGVALALAGTLLVASCAKGNDSATTGAQGDAAVAGTRTPSAGPHGGHGGTFSAPPAAPLRASERFVNVKLAEPYQPAAPSGGTDEYRCFIVDPGITRSAFLTGSQFMPQNSALVHHAIIFRLDPDKVKAAQDLDAKTPGEGWTCFGDAGVDGSAWVGHWAPGANETLLTEKVGYPMPPGSKLIMQIHYNLLASQGKPAETDQSSMRLRLADGETALKPLRTAQLPAPIELPCTAQESGPLCDRDAAVKDVVQRFGTHAGQTVKELEQYCNDGKPIAPGVTQHCDTKFPVKATVYAAAGHMHLLGRSIKIEMNPGTPKARTLLDVPSYDFDDQAIRPFSEPVTVRSGDVLRVTCTHDAGLRERLPALRGLPPRYVVWGEGTSDEMCLGLLMMSPEPQGS</sequence>
<evidence type="ECO:0000256" key="1">
    <source>
        <dbReference type="ARBA" id="ARBA00023157"/>
    </source>
</evidence>
<feature type="domain" description="Copper type II ascorbate-dependent monooxygenase C-terminal" evidence="4">
    <location>
        <begin position="295"/>
        <end position="401"/>
    </location>
</feature>
<feature type="signal peptide" evidence="3">
    <location>
        <begin position="1"/>
        <end position="30"/>
    </location>
</feature>
<keyword evidence="5" id="KW-0560">Oxidoreductase</keyword>
<keyword evidence="3" id="KW-0732">Signal</keyword>
<dbReference type="InterPro" id="IPR036939">
    <property type="entry name" value="Cu2_ascorb_mOase_N_sf"/>
</dbReference>
<feature type="region of interest" description="Disordered" evidence="2">
    <location>
        <begin position="35"/>
        <end position="67"/>
    </location>
</feature>
<keyword evidence="1" id="KW-1015">Disulfide bond</keyword>
<dbReference type="RefSeq" id="WP_114028372.1">
    <property type="nucleotide sequence ID" value="NZ_QOIL01000004.1"/>
</dbReference>
<dbReference type="Pfam" id="PF03712">
    <property type="entry name" value="Cu2_monoox_C"/>
    <property type="match status" value="1"/>
</dbReference>
<name>A0A367FPP8_9ACTN</name>
<dbReference type="Gene3D" id="2.60.120.310">
    <property type="entry name" value="Copper type II, ascorbate-dependent monooxygenase, N-terminal domain"/>
    <property type="match status" value="1"/>
</dbReference>
<dbReference type="PANTHER" id="PTHR10157:SF23">
    <property type="entry name" value="MOXD1 HOMOLOG 1"/>
    <property type="match status" value="1"/>
</dbReference>
<proteinExistence type="predicted"/>
<dbReference type="InterPro" id="IPR024548">
    <property type="entry name" value="Cu2_monoox_C"/>
</dbReference>
<dbReference type="InterPro" id="IPR000945">
    <property type="entry name" value="DBH-like"/>
</dbReference>
<evidence type="ECO:0000256" key="2">
    <source>
        <dbReference type="SAM" id="MobiDB-lite"/>
    </source>
</evidence>
<organism evidence="5 6">
    <name type="scientific">Sphaerisporangium album</name>
    <dbReference type="NCBI Taxonomy" id="509200"/>
    <lineage>
        <taxon>Bacteria</taxon>
        <taxon>Bacillati</taxon>
        <taxon>Actinomycetota</taxon>
        <taxon>Actinomycetes</taxon>
        <taxon>Streptosporangiales</taxon>
        <taxon>Streptosporangiaceae</taxon>
        <taxon>Sphaerisporangium</taxon>
    </lineage>
</organism>
<accession>A0A367FPP8</accession>
<protein>
    <submittedName>
        <fullName evidence="5">Monooxygenase</fullName>
    </submittedName>
</protein>
<dbReference type="Proteomes" id="UP000253094">
    <property type="component" value="Unassembled WGS sequence"/>
</dbReference>
<dbReference type="SUPFAM" id="SSF49742">
    <property type="entry name" value="PHM/PNGase F"/>
    <property type="match status" value="2"/>
</dbReference>
<dbReference type="PROSITE" id="PS51257">
    <property type="entry name" value="PROKAR_LIPOPROTEIN"/>
    <property type="match status" value="1"/>
</dbReference>
<dbReference type="PANTHER" id="PTHR10157">
    <property type="entry name" value="DOPAMINE BETA HYDROXYLASE RELATED"/>
    <property type="match status" value="1"/>
</dbReference>
<dbReference type="InterPro" id="IPR008977">
    <property type="entry name" value="PHM/PNGase_F_dom_sf"/>
</dbReference>
<keyword evidence="5" id="KW-0503">Monooxygenase</keyword>
<dbReference type="AlphaFoldDB" id="A0A367FPP8"/>
<keyword evidence="6" id="KW-1185">Reference proteome</keyword>
<dbReference type="InterPro" id="IPR014784">
    <property type="entry name" value="Cu2_ascorb_mOase-like_C"/>
</dbReference>
<reference evidence="5 6" key="1">
    <citation type="submission" date="2018-06" db="EMBL/GenBank/DDBJ databases">
        <title>Sphaerisporangium craniellae sp. nov., isolated from a marine sponge in the South China Sea.</title>
        <authorList>
            <person name="Li L."/>
        </authorList>
    </citation>
    <scope>NUCLEOTIDE SEQUENCE [LARGE SCALE GENOMIC DNA]</scope>
    <source>
        <strain evidence="5 6">CCTCC AA 208026</strain>
    </source>
</reference>
<comment type="caution">
    <text evidence="5">The sequence shown here is derived from an EMBL/GenBank/DDBJ whole genome shotgun (WGS) entry which is preliminary data.</text>
</comment>
<dbReference type="GO" id="GO:0004500">
    <property type="term" value="F:dopamine beta-monooxygenase activity"/>
    <property type="evidence" value="ECO:0007669"/>
    <property type="project" value="InterPro"/>
</dbReference>